<dbReference type="CDD" id="cd07381">
    <property type="entry name" value="MPP_CapA"/>
    <property type="match status" value="1"/>
</dbReference>
<name>A0A1G2IW07_9BACT</name>
<keyword evidence="2" id="KW-0472">Membrane</keyword>
<protein>
    <recommendedName>
        <fullName evidence="3">Capsule synthesis protein CapA domain-containing protein</fullName>
    </recommendedName>
</protein>
<evidence type="ECO:0000313" key="4">
    <source>
        <dbReference type="EMBL" id="OGZ78500.1"/>
    </source>
</evidence>
<comment type="similarity">
    <text evidence="1">Belongs to the CapA family.</text>
</comment>
<dbReference type="PANTHER" id="PTHR33393">
    <property type="entry name" value="POLYGLUTAMINE SYNTHESIS ACCESSORY PROTEIN RV0574C-RELATED"/>
    <property type="match status" value="1"/>
</dbReference>
<feature type="transmembrane region" description="Helical" evidence="2">
    <location>
        <begin position="7"/>
        <end position="27"/>
    </location>
</feature>
<keyword evidence="2" id="KW-0812">Transmembrane</keyword>
<dbReference type="Proteomes" id="UP000178650">
    <property type="component" value="Unassembled WGS sequence"/>
</dbReference>
<dbReference type="InterPro" id="IPR019079">
    <property type="entry name" value="Capsule_synth_CapA"/>
</dbReference>
<comment type="caution">
    <text evidence="4">The sequence shown here is derived from an EMBL/GenBank/DDBJ whole genome shotgun (WGS) entry which is preliminary data.</text>
</comment>
<evidence type="ECO:0000256" key="1">
    <source>
        <dbReference type="ARBA" id="ARBA00005662"/>
    </source>
</evidence>
<organism evidence="4 5">
    <name type="scientific">Candidatus Staskawiczbacteria bacterium RIFOXYB1_FULL_37_44</name>
    <dbReference type="NCBI Taxonomy" id="1802223"/>
    <lineage>
        <taxon>Bacteria</taxon>
        <taxon>Candidatus Staskawicziibacteriota</taxon>
    </lineage>
</organism>
<dbReference type="InterPro" id="IPR052169">
    <property type="entry name" value="CW_Biosynth-Accessory"/>
</dbReference>
<feature type="domain" description="Capsule synthesis protein CapA" evidence="3">
    <location>
        <begin position="46"/>
        <end position="276"/>
    </location>
</feature>
<dbReference type="STRING" id="1802223.A2358_03065"/>
<dbReference type="SMART" id="SM00854">
    <property type="entry name" value="PGA_cap"/>
    <property type="match status" value="1"/>
</dbReference>
<evidence type="ECO:0000259" key="3">
    <source>
        <dbReference type="SMART" id="SM00854"/>
    </source>
</evidence>
<reference evidence="4 5" key="1">
    <citation type="journal article" date="2016" name="Nat. Commun.">
        <title>Thousands of microbial genomes shed light on interconnected biogeochemical processes in an aquifer system.</title>
        <authorList>
            <person name="Anantharaman K."/>
            <person name="Brown C.T."/>
            <person name="Hug L.A."/>
            <person name="Sharon I."/>
            <person name="Castelle C.J."/>
            <person name="Probst A.J."/>
            <person name="Thomas B.C."/>
            <person name="Singh A."/>
            <person name="Wilkins M.J."/>
            <person name="Karaoz U."/>
            <person name="Brodie E.L."/>
            <person name="Williams K.H."/>
            <person name="Hubbard S.S."/>
            <person name="Banfield J.F."/>
        </authorList>
    </citation>
    <scope>NUCLEOTIDE SEQUENCE [LARGE SCALE GENOMIC DNA]</scope>
</reference>
<dbReference type="EMBL" id="MHPJ01000019">
    <property type="protein sequence ID" value="OGZ78500.1"/>
    <property type="molecule type" value="Genomic_DNA"/>
</dbReference>
<dbReference type="AlphaFoldDB" id="A0A1G2IW07"/>
<sequence>MPKNKENIIKIILIAVAVISATVYLFLPENLSSPNNKFPQQKSFARILFVGDLMLDRGIRYYANKNGGNNFIFEKIFLTLSENDLVVANLEGPITDNKSISSGTAPGSANNYFFTFDPGVAKTLFENNIKLVSLGNNHILNFGRGGLAQTKNYLDKANVDYFGAADYPKTISAEINGIKITFINYNEFSEIGELEQKETIEEIEKAKTYSDIIVIYCHWGVEYALTASDSQKNLAHNFINAGADLVIGSHPHVIEPMEIYNGKKIYYSLGNFIFDQYFSEAVRNGLGVAVKINKNTKQLDFSEKYFYLDSNGQTVEK</sequence>
<dbReference type="Pfam" id="PF09587">
    <property type="entry name" value="PGA_cap"/>
    <property type="match status" value="1"/>
</dbReference>
<dbReference type="InterPro" id="IPR029052">
    <property type="entry name" value="Metallo-depent_PP-like"/>
</dbReference>
<dbReference type="PANTHER" id="PTHR33393:SF11">
    <property type="entry name" value="POLYGLUTAMINE SYNTHESIS ACCESSORY PROTEIN RV0574C-RELATED"/>
    <property type="match status" value="1"/>
</dbReference>
<evidence type="ECO:0000313" key="5">
    <source>
        <dbReference type="Proteomes" id="UP000178650"/>
    </source>
</evidence>
<accession>A0A1G2IW07</accession>
<dbReference type="SUPFAM" id="SSF56300">
    <property type="entry name" value="Metallo-dependent phosphatases"/>
    <property type="match status" value="1"/>
</dbReference>
<gene>
    <name evidence="4" type="ORF">A2358_03065</name>
</gene>
<keyword evidence="2" id="KW-1133">Transmembrane helix</keyword>
<proteinExistence type="inferred from homology"/>
<dbReference type="Gene3D" id="3.60.21.10">
    <property type="match status" value="1"/>
</dbReference>
<evidence type="ECO:0000256" key="2">
    <source>
        <dbReference type="SAM" id="Phobius"/>
    </source>
</evidence>